<dbReference type="InterPro" id="IPR053052">
    <property type="entry name" value="Imprinting_Balance_Reg"/>
</dbReference>
<evidence type="ECO:0000256" key="1">
    <source>
        <dbReference type="SAM" id="SignalP"/>
    </source>
</evidence>
<dbReference type="InterPro" id="IPR001623">
    <property type="entry name" value="DnaJ_domain"/>
</dbReference>
<keyword evidence="1" id="KW-0732">Signal</keyword>
<dbReference type="PROSITE" id="PS50076">
    <property type="entry name" value="DNAJ_2"/>
    <property type="match status" value="1"/>
</dbReference>
<dbReference type="Gene3D" id="1.10.287.110">
    <property type="entry name" value="DnaJ domain"/>
    <property type="match status" value="1"/>
</dbReference>
<feature type="domain" description="J" evidence="2">
    <location>
        <begin position="102"/>
        <end position="168"/>
    </location>
</feature>
<dbReference type="InterPro" id="IPR036869">
    <property type="entry name" value="J_dom_sf"/>
</dbReference>
<comment type="caution">
    <text evidence="3">The sequence shown here is derived from an EMBL/GenBank/DDBJ whole genome shotgun (WGS) entry which is preliminary data.</text>
</comment>
<dbReference type="PANTHER" id="PTHR45496">
    <property type="entry name" value="CHAPERONE DNAJ-DOMAIN SUPERFAMILY PROTEIN"/>
    <property type="match status" value="1"/>
</dbReference>
<dbReference type="Pfam" id="PF00226">
    <property type="entry name" value="DnaJ"/>
    <property type="match status" value="1"/>
</dbReference>
<dbReference type="SMART" id="SM00271">
    <property type="entry name" value="DnaJ"/>
    <property type="match status" value="1"/>
</dbReference>
<evidence type="ECO:0000313" key="3">
    <source>
        <dbReference type="EMBL" id="KAK9990351.1"/>
    </source>
</evidence>
<accession>A0AAW2BWU6</accession>
<feature type="chain" id="PRO_5044002381" description="J domain-containing protein" evidence="1">
    <location>
        <begin position="16"/>
        <end position="352"/>
    </location>
</feature>
<proteinExistence type="predicted"/>
<dbReference type="AlphaFoldDB" id="A0AAW2BWU6"/>
<organism evidence="3 4">
    <name type="scientific">Lithocarpus litseifolius</name>
    <dbReference type="NCBI Taxonomy" id="425828"/>
    <lineage>
        <taxon>Eukaryota</taxon>
        <taxon>Viridiplantae</taxon>
        <taxon>Streptophyta</taxon>
        <taxon>Embryophyta</taxon>
        <taxon>Tracheophyta</taxon>
        <taxon>Spermatophyta</taxon>
        <taxon>Magnoliopsida</taxon>
        <taxon>eudicotyledons</taxon>
        <taxon>Gunneridae</taxon>
        <taxon>Pentapetalae</taxon>
        <taxon>rosids</taxon>
        <taxon>fabids</taxon>
        <taxon>Fagales</taxon>
        <taxon>Fagaceae</taxon>
        <taxon>Lithocarpus</taxon>
    </lineage>
</organism>
<gene>
    <name evidence="3" type="ORF">SO802_025336</name>
</gene>
<dbReference type="CDD" id="cd06257">
    <property type="entry name" value="DnaJ"/>
    <property type="match status" value="1"/>
</dbReference>
<reference evidence="3 4" key="1">
    <citation type="submission" date="2024-01" db="EMBL/GenBank/DDBJ databases">
        <title>A telomere-to-telomere, gap-free genome of sweet tea (Lithocarpus litseifolius).</title>
        <authorList>
            <person name="Zhou J."/>
        </authorList>
    </citation>
    <scope>NUCLEOTIDE SEQUENCE [LARGE SCALE GENOMIC DNA]</scope>
    <source>
        <strain evidence="3">Zhou-2022a</strain>
        <tissue evidence="3">Leaf</tissue>
    </source>
</reference>
<dbReference type="PANTHER" id="PTHR45496:SF12">
    <property type="entry name" value="J DOMAIN-CONTAINING PROTEIN"/>
    <property type="match status" value="1"/>
</dbReference>
<sequence length="352" mass="39472">MTFTHSLSCLSLSLSLSPFFSPCTKKKSQTEKMERARAKPDSDYLLGLSTKYLSLRNLSKCRHCAIQARESDPVQSSTASKILAIADVLAAADNRFRNRHLDYYSILQVRRSESGNRRVVRAQFVKLAGLLNPNVNKFAFSDEALSLVREAWTVLSDSDKRAQYEAEIDKTAAEAAFWTLCPYCYYMYEYEKVYEDCCLRCQNCRRGFHGVAVNAPRKAEKNGETEAEYSVCWSYFPLGYEREKGKVGASGNRVNLGGNVGDFVWIPEEKKDGKNNDGVKGNVGIGRNVKTKAGRRMNVKTVGRKTKKVMGNNIGRSEGMDMNESGDDESVELEFYKGNDDGDDDVYVGLMA</sequence>
<protein>
    <recommendedName>
        <fullName evidence="2">J domain-containing protein</fullName>
    </recommendedName>
</protein>
<feature type="signal peptide" evidence="1">
    <location>
        <begin position="1"/>
        <end position="15"/>
    </location>
</feature>
<keyword evidence="4" id="KW-1185">Reference proteome</keyword>
<evidence type="ECO:0000259" key="2">
    <source>
        <dbReference type="PROSITE" id="PS50076"/>
    </source>
</evidence>
<dbReference type="SUPFAM" id="SSF46565">
    <property type="entry name" value="Chaperone J-domain"/>
    <property type="match status" value="1"/>
</dbReference>
<evidence type="ECO:0000313" key="4">
    <source>
        <dbReference type="Proteomes" id="UP001459277"/>
    </source>
</evidence>
<dbReference type="EMBL" id="JAZDWU010000009">
    <property type="protein sequence ID" value="KAK9990351.1"/>
    <property type="molecule type" value="Genomic_DNA"/>
</dbReference>
<name>A0AAW2BWU6_9ROSI</name>
<dbReference type="Proteomes" id="UP001459277">
    <property type="component" value="Unassembled WGS sequence"/>
</dbReference>